<dbReference type="Proteomes" id="UP000094793">
    <property type="component" value="Chromosome"/>
</dbReference>
<reference evidence="12 23" key="7">
    <citation type="submission" date="2018-10" db="EMBL/GenBank/DDBJ databases">
        <title>Brevibacterium genomes from Austrain hard cheese rinds.</title>
        <authorList>
            <person name="Anast J.M."/>
            <person name="Dzieciol M."/>
            <person name="Schultz D.L."/>
            <person name="Mann E."/>
            <person name="Wagner M."/>
            <person name="Schmitz-Esser S."/>
        </authorList>
    </citation>
    <scope>NUCLEOTIDE SEQUENCE [LARGE SCALE GENOMIC DNA]</scope>
    <source>
        <strain evidence="12 23">L261</strain>
    </source>
</reference>
<evidence type="ECO:0000313" key="20">
    <source>
        <dbReference type="Proteomes" id="UP000234300"/>
    </source>
</evidence>
<reference evidence="13" key="2">
    <citation type="submission" date="2016-09" db="EMBL/GenBank/DDBJ databases">
        <title>Complete Genome Sequence of Brevibacterium linens SMQ-1335.</title>
        <authorList>
            <person name="de Melo A.G."/>
            <person name="Labrie S.J."/>
            <person name="Dumaresq J."/>
            <person name="Roberts R.J."/>
            <person name="Tremblay D.M."/>
            <person name="Moineau S."/>
        </authorList>
    </citation>
    <scope>NUCLEOTIDE SEQUENCE [LARGE SCALE GENOMIC DNA]</scope>
    <source>
        <strain evidence="13">SMQ-1335</strain>
    </source>
</reference>
<dbReference type="KEGG" id="blin:BLSMQ_0625"/>
<evidence type="ECO:0000313" key="19">
    <source>
        <dbReference type="Proteomes" id="UP000234289"/>
    </source>
</evidence>
<dbReference type="EMBL" id="RHFF01000021">
    <property type="protein sequence ID" value="TGD36969.1"/>
    <property type="molecule type" value="Genomic_DNA"/>
</dbReference>
<dbReference type="EMBL" id="FXYZ01000022">
    <property type="protein sequence ID" value="SMX99565.1"/>
    <property type="molecule type" value="Genomic_DNA"/>
</dbReference>
<dbReference type="EMBL" id="CP025330">
    <property type="protein sequence ID" value="AZT92264.1"/>
    <property type="molecule type" value="Genomic_DNA"/>
</dbReference>
<reference evidence="3 22" key="8">
    <citation type="submission" date="2019-01" db="EMBL/GenBank/DDBJ databases">
        <title>Comparative genomic analysis of Brevibacterium aurantiacum sheds light on its evolution and its adaptation to smear-ripened cheeses.</title>
        <authorList>
            <person name="Moineau S."/>
        </authorList>
    </citation>
    <scope>NUCLEOTIDE SEQUENCE [LARGE SCALE GENOMIC DNA]</scope>
    <source>
        <strain evidence="3 22">SMQ-1417</strain>
    </source>
</reference>
<dbReference type="EMBL" id="FXZI01000018">
    <property type="protein sequence ID" value="SMY04227.1"/>
    <property type="molecule type" value="Genomic_DNA"/>
</dbReference>
<dbReference type="Gene3D" id="3.40.190.150">
    <property type="entry name" value="Bordetella uptake gene, domain 1"/>
    <property type="match status" value="1"/>
</dbReference>
<reference evidence="3 22" key="6">
    <citation type="submission" date="2017-12" db="EMBL/GenBank/DDBJ databases">
        <authorList>
            <person name="Levesque S."/>
        </authorList>
    </citation>
    <scope>NUCLEOTIDE SEQUENCE [LARGE SCALE GENOMIC DNA]</scope>
    <source>
        <strain evidence="3 22">SMQ-1417</strain>
    </source>
</reference>
<reference evidence="19" key="5">
    <citation type="submission" date="2017-03" db="EMBL/GenBank/DDBJ databases">
        <authorList>
            <person name="Monnet C."/>
        </authorList>
    </citation>
    <scope>NUCLEOTIDE SEQUENCE [LARGE SCALE GENOMIC DNA]</scope>
    <source>
        <strain evidence="19">CNRZ 920</strain>
    </source>
</reference>
<comment type="similarity">
    <text evidence="1">Belongs to the UPF0065 (bug) family.</text>
</comment>
<dbReference type="EMBL" id="NRHA01000023">
    <property type="protein sequence ID" value="PCC52375.1"/>
    <property type="molecule type" value="Genomic_DNA"/>
</dbReference>
<evidence type="ECO:0000313" key="18">
    <source>
        <dbReference type="Proteomes" id="UP000218620"/>
    </source>
</evidence>
<evidence type="ECO:0000313" key="16">
    <source>
        <dbReference type="Proteomes" id="UP000217881"/>
    </source>
</evidence>
<dbReference type="InterPro" id="IPR042100">
    <property type="entry name" value="Bug_dom1"/>
</dbReference>
<dbReference type="Proteomes" id="UP000234289">
    <property type="component" value="Unassembled WGS sequence"/>
</dbReference>
<gene>
    <name evidence="10" type="ORF">BAUR920_03470</name>
    <name evidence="9" type="ORF">BAURA63_03371</name>
    <name evidence="11" type="ORF">BAURA86_03601</name>
    <name evidence="2" type="ORF">BLSMQ_0625</name>
    <name evidence="8" type="ORF">CIK59_16890</name>
    <name evidence="7" type="ORF">CIK62_15445</name>
    <name evidence="6" type="ORF">CIK64_13715</name>
    <name evidence="5" type="ORF">CIK65_16955</name>
    <name evidence="4" type="ORF">CIK79_10925</name>
    <name evidence="3" type="ORF">CXR23_03150</name>
    <name evidence="12" type="ORF">EB834_17520</name>
</gene>
<dbReference type="PATRIC" id="fig|1703.10.peg.647"/>
<evidence type="ECO:0000313" key="14">
    <source>
        <dbReference type="Proteomes" id="UP000217564"/>
    </source>
</evidence>
<evidence type="ECO:0000313" key="17">
    <source>
        <dbReference type="Proteomes" id="UP000218377"/>
    </source>
</evidence>
<dbReference type="Proteomes" id="UP000234300">
    <property type="component" value="Unassembled WGS sequence"/>
</dbReference>
<dbReference type="PANTHER" id="PTHR42928">
    <property type="entry name" value="TRICARBOXYLATE-BINDING PROTEIN"/>
    <property type="match status" value="1"/>
</dbReference>
<dbReference type="Proteomes" id="UP000234327">
    <property type="component" value="Unassembled WGS sequence"/>
</dbReference>
<evidence type="ECO:0000313" key="8">
    <source>
        <dbReference type="EMBL" id="PCC52375.1"/>
    </source>
</evidence>
<dbReference type="PANTHER" id="PTHR42928:SF3">
    <property type="entry name" value="UPF0065 PROTEIN YFLP"/>
    <property type="match status" value="1"/>
</dbReference>
<evidence type="ECO:0000313" key="21">
    <source>
        <dbReference type="Proteomes" id="UP000234327"/>
    </source>
</evidence>
<dbReference type="SUPFAM" id="SSF53850">
    <property type="entry name" value="Periplasmic binding protein-like II"/>
    <property type="match status" value="1"/>
</dbReference>
<dbReference type="Proteomes" id="UP000297736">
    <property type="component" value="Unassembled WGS sequence"/>
</dbReference>
<dbReference type="PIRSF" id="PIRSF017082">
    <property type="entry name" value="YflP"/>
    <property type="match status" value="1"/>
</dbReference>
<dbReference type="EMBL" id="NRGQ01000027">
    <property type="protein sequence ID" value="PCC41588.1"/>
    <property type="molecule type" value="Genomic_DNA"/>
</dbReference>
<dbReference type="OrthoDB" id="8627412at2"/>
<evidence type="ECO:0000313" key="11">
    <source>
        <dbReference type="EMBL" id="SMY04227.1"/>
    </source>
</evidence>
<dbReference type="eggNOG" id="COG3181">
    <property type="taxonomic scope" value="Bacteria"/>
</dbReference>
<evidence type="ECO:0000313" key="2">
    <source>
        <dbReference type="EMBL" id="AOP52339.1"/>
    </source>
</evidence>
<evidence type="ECO:0000313" key="7">
    <source>
        <dbReference type="EMBL" id="PCC48969.1"/>
    </source>
</evidence>
<dbReference type="Proteomes" id="UP000217720">
    <property type="component" value="Unassembled WGS sequence"/>
</dbReference>
<accession>A0A1D7VZS3</accession>
<evidence type="ECO:0000313" key="3">
    <source>
        <dbReference type="EMBL" id="AZT92264.1"/>
    </source>
</evidence>
<evidence type="ECO:0000256" key="1">
    <source>
        <dbReference type="ARBA" id="ARBA00006987"/>
    </source>
</evidence>
<accession>A0A2H1KR18</accession>
<reference evidence="2" key="1">
    <citation type="submission" date="2016-09" db="EMBL/GenBank/DDBJ databases">
        <title>Complete Genome Sequence of Brevibacterium aurantiacum SMQ-1335.</title>
        <authorList>
            <person name="de Melo A.G."/>
            <person name="Labrie S.J."/>
            <person name="Dumaresq J."/>
            <person name="Roberts R.J."/>
            <person name="Tremblay D.M."/>
            <person name="Moineau S."/>
        </authorList>
    </citation>
    <scope>NUCLEOTIDE SEQUENCE</scope>
    <source>
        <strain evidence="2">SMQ-1335</strain>
    </source>
</reference>
<dbReference type="EMBL" id="NRGO01000020">
    <property type="protein sequence ID" value="PCC48969.1"/>
    <property type="molecule type" value="Genomic_DNA"/>
</dbReference>
<dbReference type="EMBL" id="NRGP01000019">
    <property type="protein sequence ID" value="PCC45787.1"/>
    <property type="molecule type" value="Genomic_DNA"/>
</dbReference>
<dbReference type="Proteomes" id="UP000283000">
    <property type="component" value="Chromosome"/>
</dbReference>
<reference evidence="14 15" key="3">
    <citation type="journal article" date="2017" name="Elife">
        <title>Extensive horizontal gene transfer in cheese-associated bacteria.</title>
        <authorList>
            <person name="Bonham K.S."/>
            <person name="Wolfe B.E."/>
            <person name="Dutton R.J."/>
        </authorList>
    </citation>
    <scope>NUCLEOTIDE SEQUENCE [LARGE SCALE GENOMIC DNA]</scope>
    <source>
        <strain evidence="8 16">738_8</strain>
        <strain evidence="7 15">900_6</strain>
        <strain evidence="6 14">947_7</strain>
        <strain evidence="5 18">962_8</strain>
        <strain evidence="4 17">JB5</strain>
    </source>
</reference>
<dbReference type="Gene3D" id="3.40.190.10">
    <property type="entry name" value="Periplasmic binding protein-like II"/>
    <property type="match status" value="1"/>
</dbReference>
<evidence type="ECO:0000313" key="12">
    <source>
        <dbReference type="EMBL" id="TGD36969.1"/>
    </source>
</evidence>
<organism evidence="2 13">
    <name type="scientific">Brevibacterium aurantiacum</name>
    <dbReference type="NCBI Taxonomy" id="273384"/>
    <lineage>
        <taxon>Bacteria</taxon>
        <taxon>Bacillati</taxon>
        <taxon>Actinomycetota</taxon>
        <taxon>Actinomycetes</taxon>
        <taxon>Micrococcales</taxon>
        <taxon>Brevibacteriaceae</taxon>
        <taxon>Brevibacterium</taxon>
    </lineage>
</organism>
<evidence type="ECO:0000313" key="9">
    <source>
        <dbReference type="EMBL" id="SMX99565.1"/>
    </source>
</evidence>
<evidence type="ECO:0000313" key="4">
    <source>
        <dbReference type="EMBL" id="PCC18752.1"/>
    </source>
</evidence>
<evidence type="ECO:0000313" key="10">
    <source>
        <dbReference type="EMBL" id="SMY01974.1"/>
    </source>
</evidence>
<dbReference type="EMBL" id="NRGX01000001">
    <property type="protein sequence ID" value="PCC18752.1"/>
    <property type="molecule type" value="Genomic_DNA"/>
</dbReference>
<name>A0A1D7VZS3_BREAU</name>
<sequence length="350" mass="37592">MFFSPFAKKRTPFPPFLRRRPQRPLAALMVLPLLVTTTACMPDIDRGEGYPPPRVTAIAAGSPGGGLDLTTRITKDGLDAAGVDTFMSIENMGGGGGNPARAAVLQRENDGTSVVFESNRIFLSNITGTTDMSLDDFTPIAQLTTDYEVWLVKSGSEFDSAKTVLDRLKDDPAAVNFGIGTVPSDDQLNVLRPASQSGVKDLNDLNLVAFSDGGDLNNELLGGRIDVASTGMSEAVELVESGDVEIIAVSAPKTMKDGAARGVPTWHDLGMNITINHWRGVFGPADMPDEAVDWWQGALKESVESDEFVKQSEALGINPAYVPGDKWLDTIIRPEEQESTEVLKKVGLVK</sequence>
<evidence type="ECO:0000313" key="23">
    <source>
        <dbReference type="Proteomes" id="UP000297736"/>
    </source>
</evidence>
<protein>
    <submittedName>
        <fullName evidence="9">Putative tricarboxylic transport membrane protein</fullName>
    </submittedName>
    <submittedName>
        <fullName evidence="2">Tricarboxylate transport protein TctC</fullName>
    </submittedName>
    <submittedName>
        <fullName evidence="12">Tripartite tricarboxylate transporter substrate binding protein</fullName>
    </submittedName>
</protein>
<evidence type="ECO:0000313" key="6">
    <source>
        <dbReference type="EMBL" id="PCC45787.1"/>
    </source>
</evidence>
<dbReference type="EMBL" id="CP017150">
    <property type="protein sequence ID" value="AOP52339.1"/>
    <property type="molecule type" value="Genomic_DNA"/>
</dbReference>
<dbReference type="CDD" id="cd07012">
    <property type="entry name" value="PBP2_Bug_TTT"/>
    <property type="match status" value="1"/>
</dbReference>
<dbReference type="Proteomes" id="UP000218620">
    <property type="component" value="Unassembled WGS sequence"/>
</dbReference>
<evidence type="ECO:0000313" key="13">
    <source>
        <dbReference type="Proteomes" id="UP000094793"/>
    </source>
</evidence>
<evidence type="ECO:0000313" key="5">
    <source>
        <dbReference type="EMBL" id="PCC41588.1"/>
    </source>
</evidence>
<evidence type="ECO:0000313" key="15">
    <source>
        <dbReference type="Proteomes" id="UP000217720"/>
    </source>
</evidence>
<dbReference type="EMBL" id="FXZG01000034">
    <property type="protein sequence ID" value="SMY01974.1"/>
    <property type="molecule type" value="Genomic_DNA"/>
</dbReference>
<dbReference type="AlphaFoldDB" id="A0A1D7VZS3"/>
<proteinExistence type="inferred from homology"/>
<dbReference type="Proteomes" id="UP000218377">
    <property type="component" value="Unassembled WGS sequence"/>
</dbReference>
<accession>A0A2A3X4W7</accession>
<dbReference type="Proteomes" id="UP000217564">
    <property type="component" value="Unassembled WGS sequence"/>
</dbReference>
<reference evidence="20 21" key="4">
    <citation type="submission" date="2017-03" db="EMBL/GenBank/DDBJ databases">
        <authorList>
            <person name="Afonso C.L."/>
            <person name="Miller P.J."/>
            <person name="Scott M.A."/>
            <person name="Spackman E."/>
            <person name="Goraichik I."/>
            <person name="Dimitrov K.M."/>
            <person name="Suarez D.L."/>
            <person name="Swayne D.E."/>
        </authorList>
    </citation>
    <scope>NUCLEOTIDE SEQUENCE [LARGE SCALE GENOMIC DNA]</scope>
    <source>
        <strain evidence="9">6</strain>
        <strain evidence="21">6(3)</strain>
        <strain evidence="11">8</strain>
        <strain evidence="20">8(6)</strain>
        <strain evidence="10">CNRZ 920</strain>
    </source>
</reference>
<dbReference type="Proteomes" id="UP000217881">
    <property type="component" value="Unassembled WGS sequence"/>
</dbReference>
<dbReference type="Pfam" id="PF03401">
    <property type="entry name" value="TctC"/>
    <property type="match status" value="1"/>
</dbReference>
<evidence type="ECO:0000313" key="22">
    <source>
        <dbReference type="Proteomes" id="UP000283000"/>
    </source>
</evidence>
<dbReference type="InterPro" id="IPR005064">
    <property type="entry name" value="BUG"/>
</dbReference>